<dbReference type="AlphaFoldDB" id="A0A1I1Y3F7"/>
<dbReference type="GO" id="GO:0004016">
    <property type="term" value="F:adenylate cyclase activity"/>
    <property type="evidence" value="ECO:0007669"/>
    <property type="project" value="TreeGrafter"/>
</dbReference>
<feature type="domain" description="HTH luxR-type" evidence="4">
    <location>
        <begin position="964"/>
        <end position="1029"/>
    </location>
</feature>
<evidence type="ECO:0000259" key="4">
    <source>
        <dbReference type="PROSITE" id="PS50043"/>
    </source>
</evidence>
<evidence type="ECO:0000313" key="5">
    <source>
        <dbReference type="EMBL" id="SFE13882.1"/>
    </source>
</evidence>
<dbReference type="SUPFAM" id="SSF48452">
    <property type="entry name" value="TPR-like"/>
    <property type="match status" value="1"/>
</dbReference>
<dbReference type="InterPro" id="IPR011990">
    <property type="entry name" value="TPR-like_helical_dom_sf"/>
</dbReference>
<keyword evidence="1" id="KW-0547">Nucleotide-binding</keyword>
<dbReference type="InterPro" id="IPR041664">
    <property type="entry name" value="AAA_16"/>
</dbReference>
<dbReference type="EMBL" id="FOND01000002">
    <property type="protein sequence ID" value="SFE13882.1"/>
    <property type="molecule type" value="Genomic_DNA"/>
</dbReference>
<dbReference type="GO" id="GO:0005737">
    <property type="term" value="C:cytoplasm"/>
    <property type="evidence" value="ECO:0007669"/>
    <property type="project" value="TreeGrafter"/>
</dbReference>
<evidence type="ECO:0000256" key="2">
    <source>
        <dbReference type="ARBA" id="ARBA00022840"/>
    </source>
</evidence>
<dbReference type="Pfam" id="PF00196">
    <property type="entry name" value="GerE"/>
    <property type="match status" value="1"/>
</dbReference>
<feature type="region of interest" description="Disordered" evidence="3">
    <location>
        <begin position="1"/>
        <end position="28"/>
    </location>
</feature>
<organism evidence="5 6">
    <name type="scientific">Blastococcus tunisiensis</name>
    <dbReference type="NCBI Taxonomy" id="1798228"/>
    <lineage>
        <taxon>Bacteria</taxon>
        <taxon>Bacillati</taxon>
        <taxon>Actinomycetota</taxon>
        <taxon>Actinomycetes</taxon>
        <taxon>Geodermatophilales</taxon>
        <taxon>Geodermatophilaceae</taxon>
        <taxon>Blastococcus</taxon>
    </lineage>
</organism>
<dbReference type="PANTHER" id="PTHR16305:SF35">
    <property type="entry name" value="TRANSCRIPTIONAL ACTIVATOR DOMAIN"/>
    <property type="match status" value="1"/>
</dbReference>
<dbReference type="Proteomes" id="UP000198589">
    <property type="component" value="Unassembled WGS sequence"/>
</dbReference>
<evidence type="ECO:0000256" key="3">
    <source>
        <dbReference type="SAM" id="MobiDB-lite"/>
    </source>
</evidence>
<dbReference type="Gene3D" id="1.10.10.10">
    <property type="entry name" value="Winged helix-like DNA-binding domain superfamily/Winged helix DNA-binding domain"/>
    <property type="match status" value="1"/>
</dbReference>
<proteinExistence type="predicted"/>
<accession>A0A1I1Y3F7</accession>
<dbReference type="SMART" id="SM00421">
    <property type="entry name" value="HTH_LUXR"/>
    <property type="match status" value="1"/>
</dbReference>
<feature type="region of interest" description="Disordered" evidence="3">
    <location>
        <begin position="150"/>
        <end position="173"/>
    </location>
</feature>
<protein>
    <submittedName>
        <fullName evidence="5">Regulatory protein, luxR family</fullName>
    </submittedName>
</protein>
<dbReference type="STRING" id="1798228.SAMN05216574_102245"/>
<dbReference type="PANTHER" id="PTHR16305">
    <property type="entry name" value="TESTICULAR SOLUBLE ADENYLYL CYCLASE"/>
    <property type="match status" value="1"/>
</dbReference>
<evidence type="ECO:0000256" key="1">
    <source>
        <dbReference type="ARBA" id="ARBA00022741"/>
    </source>
</evidence>
<dbReference type="InterPro" id="IPR000792">
    <property type="entry name" value="Tscrpt_reg_LuxR_C"/>
</dbReference>
<dbReference type="InterPro" id="IPR016032">
    <property type="entry name" value="Sig_transdc_resp-reg_C-effctor"/>
</dbReference>
<keyword evidence="2" id="KW-0067">ATP-binding</keyword>
<dbReference type="PROSITE" id="PS50043">
    <property type="entry name" value="HTH_LUXR_2"/>
    <property type="match status" value="1"/>
</dbReference>
<dbReference type="InterPro" id="IPR036388">
    <property type="entry name" value="WH-like_DNA-bd_sf"/>
</dbReference>
<keyword evidence="6" id="KW-1185">Reference proteome</keyword>
<evidence type="ECO:0000313" key="6">
    <source>
        <dbReference type="Proteomes" id="UP000198589"/>
    </source>
</evidence>
<dbReference type="GO" id="GO:0006355">
    <property type="term" value="P:regulation of DNA-templated transcription"/>
    <property type="evidence" value="ECO:0007669"/>
    <property type="project" value="InterPro"/>
</dbReference>
<dbReference type="PRINTS" id="PR00038">
    <property type="entry name" value="HTHLUXR"/>
</dbReference>
<dbReference type="InterPro" id="IPR027417">
    <property type="entry name" value="P-loop_NTPase"/>
</dbReference>
<dbReference type="CDD" id="cd06170">
    <property type="entry name" value="LuxR_C_like"/>
    <property type="match status" value="1"/>
</dbReference>
<sequence>MVPHPSAPALTGSALTSNARSETGSDLSQVRATIGPVPRRDDAPMVGRAAELAHLLEHVDRAATGRAGAVLLAGDAGVGKTRLLDELTAQAARRGVRVLVGHCVDLGEVGLPYLPFVDLLRPVVADPELAPATASDPVLAALLAGRPVGSPPAPAAVEGRDLGRPLPHRAAPPPVDDGRLQLFESVAGVICELAATTPLLIVLEDVHWADRSSRDLLRYLLARLVDTPVVLVASYRADDLHRRHPLRPLLAELVRLPGVERLELAPLPDTDVGTLVRRLAAGAGPLPESAVEDVVVRAEGNAFYAEELLAAGLHGEALPMGLTDVLLARVEQRSPAAQQVLRVAAVAGRRVRHELVAAVGGLGDGDLEAALAEAVHHHLLVVSDDGRYRFRHALLREAVLADLLPGERVRLHAAIAAYLAGTPGAGTAAERAHHARESNDLPGALSASLDAASAAGGVGAPAEQLQHLEAALALWPAVPDAAGRAGRDQVALLLETAATARTVGEPHRAVAMLRSALEVLGPGADAATRARVHYTLAQAMVRVEDDAGAYRESAAAMALVPARPPSKVRTWAAATHARMSYSVGRMEEADAAADEALAAADALGLDGAWADIAVTQLRAQPGADPAWVLARLEEALVRARRSADLDVEMRVLYNLATVAYEAGRIEETLSWTRRATQRARQLGVDWSYYPAELRHLQVTALYMEGRWDESLAEADLLSRVPEMAAHVRADALLVLVGRGDPSARGRVDWARGLIPRLSAHILLDLVTAASDIDLAAWEGDPQRAVDVALTSYRRLRTEWDDDHLGVLRLAGSALAPVADAAVAARRDGDAEGADRWSRAGEELVEAARSAVEVYQRNYGDTMGVEARAWQHRVEAEAARLRGEAAPELWRAAVEAFGFGHVYEQARSRWRLAEALLESGDRAGAREQATTAHEVAVRLGAAPLRTAVEALARRGRLDLPGAGRAPDAAAVFTPREQEVLTLLAQGRTNRQVGAALYISEKTASVHVSNIIAKLGAHGRTEAVALAASRGLLPTT</sequence>
<name>A0A1I1Y3F7_9ACTN</name>
<dbReference type="GO" id="GO:0005524">
    <property type="term" value="F:ATP binding"/>
    <property type="evidence" value="ECO:0007669"/>
    <property type="project" value="UniProtKB-KW"/>
</dbReference>
<dbReference type="GO" id="GO:0003677">
    <property type="term" value="F:DNA binding"/>
    <property type="evidence" value="ECO:0007669"/>
    <property type="project" value="InterPro"/>
</dbReference>
<dbReference type="SUPFAM" id="SSF52540">
    <property type="entry name" value="P-loop containing nucleoside triphosphate hydrolases"/>
    <property type="match status" value="1"/>
</dbReference>
<dbReference type="Pfam" id="PF13191">
    <property type="entry name" value="AAA_16"/>
    <property type="match status" value="1"/>
</dbReference>
<feature type="compositionally biased region" description="Polar residues" evidence="3">
    <location>
        <begin position="13"/>
        <end position="28"/>
    </location>
</feature>
<dbReference type="Gene3D" id="1.25.40.10">
    <property type="entry name" value="Tetratricopeptide repeat domain"/>
    <property type="match status" value="1"/>
</dbReference>
<reference evidence="6" key="1">
    <citation type="submission" date="2016-10" db="EMBL/GenBank/DDBJ databases">
        <authorList>
            <person name="Varghese N."/>
            <person name="Submissions S."/>
        </authorList>
    </citation>
    <scope>NUCLEOTIDE SEQUENCE [LARGE SCALE GENOMIC DNA]</scope>
    <source>
        <strain evidence="6">DSM 46838</strain>
    </source>
</reference>
<dbReference type="SUPFAM" id="SSF46894">
    <property type="entry name" value="C-terminal effector domain of the bipartite response regulators"/>
    <property type="match status" value="1"/>
</dbReference>
<gene>
    <name evidence="5" type="ORF">SAMN05216574_102245</name>
</gene>